<keyword evidence="1" id="KW-1133">Transmembrane helix</keyword>
<feature type="transmembrane region" description="Helical" evidence="1">
    <location>
        <begin position="49"/>
        <end position="71"/>
    </location>
</feature>
<keyword evidence="1" id="KW-0472">Membrane</keyword>
<feature type="transmembrane region" description="Helical" evidence="1">
    <location>
        <begin position="163"/>
        <end position="181"/>
    </location>
</feature>
<dbReference type="Proteomes" id="UP000297729">
    <property type="component" value="Unassembled WGS sequence"/>
</dbReference>
<keyword evidence="1" id="KW-0812">Transmembrane</keyword>
<name>A0A4Y9SAF6_9BURK</name>
<dbReference type="EMBL" id="SPVG01000178">
    <property type="protein sequence ID" value="TFW18859.1"/>
    <property type="molecule type" value="Genomic_DNA"/>
</dbReference>
<comment type="caution">
    <text evidence="2">The sequence shown here is derived from an EMBL/GenBank/DDBJ whole genome shotgun (WGS) entry which is preliminary data.</text>
</comment>
<protein>
    <submittedName>
        <fullName evidence="2">Uncharacterized protein</fullName>
    </submittedName>
</protein>
<dbReference type="AlphaFoldDB" id="A0A4Y9SAF6"/>
<feature type="transmembrane region" description="Helical" evidence="1">
    <location>
        <begin position="91"/>
        <end position="107"/>
    </location>
</feature>
<gene>
    <name evidence="2" type="ORF">E4L98_17175</name>
</gene>
<sequence>MNLSKARTLMAYGLRKIADVFRAIVRPLPLIGGLADCSGKDHVQALKEFFFALAFSTTTFWVTVVIMSVLIDYQKASLLDMILKTVSNGELLIFSVSFAGPILLAAMQDRKGKSPFPGAIWHVYALWVFAVVAAVIFGLLRLQTIAPSLNLNVSLNMNAIRQWSYYIFGLALFLRYTAVVYQKMLASTDASGQKQDKAFADQWAAHAEGQQS</sequence>
<feature type="transmembrane region" description="Helical" evidence="1">
    <location>
        <begin position="119"/>
        <end position="143"/>
    </location>
</feature>
<accession>A0A4Y9SAF6</accession>
<dbReference type="RefSeq" id="WP_135202769.1">
    <property type="nucleotide sequence ID" value="NZ_SPVG01000178.1"/>
</dbReference>
<organism evidence="2 3">
    <name type="scientific">Duganella callida</name>
    <dbReference type="NCBI Taxonomy" id="2561932"/>
    <lineage>
        <taxon>Bacteria</taxon>
        <taxon>Pseudomonadati</taxon>
        <taxon>Pseudomonadota</taxon>
        <taxon>Betaproteobacteria</taxon>
        <taxon>Burkholderiales</taxon>
        <taxon>Oxalobacteraceae</taxon>
        <taxon>Telluria group</taxon>
        <taxon>Duganella</taxon>
    </lineage>
</organism>
<evidence type="ECO:0000313" key="3">
    <source>
        <dbReference type="Proteomes" id="UP000297729"/>
    </source>
</evidence>
<evidence type="ECO:0000256" key="1">
    <source>
        <dbReference type="SAM" id="Phobius"/>
    </source>
</evidence>
<reference evidence="2 3" key="1">
    <citation type="submission" date="2019-03" db="EMBL/GenBank/DDBJ databases">
        <title>Draft Genome Sequence of Duganella callidus sp. nov., a Novel Duganella Species Isolated from Cultivated Soil.</title>
        <authorList>
            <person name="Raths R."/>
            <person name="Peta V."/>
            <person name="Bucking H."/>
        </authorList>
    </citation>
    <scope>NUCLEOTIDE SEQUENCE [LARGE SCALE GENOMIC DNA]</scope>
    <source>
        <strain evidence="2 3">DN04</strain>
    </source>
</reference>
<evidence type="ECO:0000313" key="2">
    <source>
        <dbReference type="EMBL" id="TFW18859.1"/>
    </source>
</evidence>
<dbReference type="OrthoDB" id="9855212at2"/>
<keyword evidence="3" id="KW-1185">Reference proteome</keyword>
<proteinExistence type="predicted"/>